<keyword evidence="1" id="KW-0732">Signal</keyword>
<name>A0A317XIF1_9BASI</name>
<dbReference type="Proteomes" id="UP000246740">
    <property type="component" value="Unassembled WGS sequence"/>
</dbReference>
<evidence type="ECO:0000256" key="1">
    <source>
        <dbReference type="SAM" id="SignalP"/>
    </source>
</evidence>
<evidence type="ECO:0000313" key="2">
    <source>
        <dbReference type="EMBL" id="PWY97278.1"/>
    </source>
</evidence>
<dbReference type="AlphaFoldDB" id="A0A317XIF1"/>
<organism evidence="2 3">
    <name type="scientific">Testicularia cyperi</name>
    <dbReference type="NCBI Taxonomy" id="1882483"/>
    <lineage>
        <taxon>Eukaryota</taxon>
        <taxon>Fungi</taxon>
        <taxon>Dikarya</taxon>
        <taxon>Basidiomycota</taxon>
        <taxon>Ustilaginomycotina</taxon>
        <taxon>Ustilaginomycetes</taxon>
        <taxon>Ustilaginales</taxon>
        <taxon>Anthracoideaceae</taxon>
        <taxon>Testicularia</taxon>
    </lineage>
</organism>
<reference evidence="2 3" key="1">
    <citation type="journal article" date="2018" name="Mol. Biol. Evol.">
        <title>Broad Genomic Sampling Reveals a Smut Pathogenic Ancestry of the Fungal Clade Ustilaginomycotina.</title>
        <authorList>
            <person name="Kijpornyongpan T."/>
            <person name="Mondo S.J."/>
            <person name="Barry K."/>
            <person name="Sandor L."/>
            <person name="Lee J."/>
            <person name="Lipzen A."/>
            <person name="Pangilinan J."/>
            <person name="LaButti K."/>
            <person name="Hainaut M."/>
            <person name="Henrissat B."/>
            <person name="Grigoriev I.V."/>
            <person name="Spatafora J.W."/>
            <person name="Aime M.C."/>
        </authorList>
    </citation>
    <scope>NUCLEOTIDE SEQUENCE [LARGE SCALE GENOMIC DNA]</scope>
    <source>
        <strain evidence="2 3">MCA 3645</strain>
    </source>
</reference>
<keyword evidence="3" id="KW-1185">Reference proteome</keyword>
<proteinExistence type="predicted"/>
<feature type="signal peptide" evidence="1">
    <location>
        <begin position="1"/>
        <end position="22"/>
    </location>
</feature>
<protein>
    <recommendedName>
        <fullName evidence="4">Hydrophobin</fullName>
    </recommendedName>
</protein>
<evidence type="ECO:0000313" key="3">
    <source>
        <dbReference type="Proteomes" id="UP000246740"/>
    </source>
</evidence>
<accession>A0A317XIF1</accession>
<sequence length="90" mass="9068">MVFLSKAILMAALTTTAAVTAASVGDKCNVVTINVVGYGQAFISREATDTLTCCTGNTIPAAGPGVLKLASEHSQDGTCFSNVVGDPSSE</sequence>
<dbReference type="InParanoid" id="A0A317XIF1"/>
<evidence type="ECO:0008006" key="4">
    <source>
        <dbReference type="Google" id="ProtNLM"/>
    </source>
</evidence>
<feature type="chain" id="PRO_5016300742" description="Hydrophobin" evidence="1">
    <location>
        <begin position="23"/>
        <end position="90"/>
    </location>
</feature>
<gene>
    <name evidence="2" type="ORF">BCV70DRAFT_202996</name>
</gene>
<dbReference type="EMBL" id="KZ819212">
    <property type="protein sequence ID" value="PWY97278.1"/>
    <property type="molecule type" value="Genomic_DNA"/>
</dbReference>